<dbReference type="GO" id="GO:0032222">
    <property type="term" value="P:regulation of synaptic transmission, cholinergic"/>
    <property type="evidence" value="ECO:0007669"/>
    <property type="project" value="InterPro"/>
</dbReference>
<evidence type="ECO:0000313" key="3">
    <source>
        <dbReference type="EMBL" id="AJL35195.1"/>
    </source>
</evidence>
<protein>
    <submittedName>
        <fullName evidence="3">CG9336-like protein 3 protein</fullName>
    </submittedName>
</protein>
<organism evidence="3">
    <name type="scientific">Megaselia abdita</name>
    <name type="common">Humpbacked fly</name>
    <dbReference type="NCBI Taxonomy" id="88686"/>
    <lineage>
        <taxon>Eukaryota</taxon>
        <taxon>Metazoa</taxon>
        <taxon>Ecdysozoa</taxon>
        <taxon>Arthropoda</taxon>
        <taxon>Hexapoda</taxon>
        <taxon>Insecta</taxon>
        <taxon>Pterygota</taxon>
        <taxon>Neoptera</taxon>
        <taxon>Endopterygota</taxon>
        <taxon>Diptera</taxon>
        <taxon>Brachycera</taxon>
        <taxon>Muscomorpha</taxon>
        <taxon>Platypezoidea</taxon>
        <taxon>Phoridae</taxon>
        <taxon>Megaseliini</taxon>
        <taxon>Megaselia</taxon>
    </lineage>
</organism>
<feature type="non-terminal residue" evidence="3">
    <location>
        <position position="109"/>
    </location>
</feature>
<keyword evidence="2" id="KW-0325">Glycoprotein</keyword>
<dbReference type="Pfam" id="PF17064">
    <property type="entry name" value="QVR"/>
    <property type="match status" value="1"/>
</dbReference>
<evidence type="ECO:0000256" key="2">
    <source>
        <dbReference type="ARBA" id="ARBA00023180"/>
    </source>
</evidence>
<evidence type="ECO:0000256" key="1">
    <source>
        <dbReference type="ARBA" id="ARBA00022729"/>
    </source>
</evidence>
<accession>A0A0C5B1T1</accession>
<name>A0A0C5B1T1_MEGAB</name>
<dbReference type="GO" id="GO:0030431">
    <property type="term" value="P:sleep"/>
    <property type="evidence" value="ECO:0007669"/>
    <property type="project" value="InterPro"/>
</dbReference>
<reference evidence="3" key="1">
    <citation type="submission" date="2014-10" db="EMBL/GenBank/DDBJ databases">
        <title>Multi-species analysis of the evolution of transcriptional regulation in an expanding gene family.</title>
        <authorList>
            <person name="Tanaka K."/>
            <person name="Hazbun A."/>
            <person name="Diekmann Y."/>
            <person name="Hijazi A."/>
            <person name="Vreede B."/>
            <person name="Roch F."/>
            <person name="Sucena E."/>
        </authorList>
    </citation>
    <scope>NUCLEOTIDE SEQUENCE</scope>
</reference>
<feature type="non-terminal residue" evidence="3">
    <location>
        <position position="1"/>
    </location>
</feature>
<proteinExistence type="predicted"/>
<sequence>CYECNSGLNGDCGEVFNPRNVLESECRSSHGVASVSVSVPGNIQHFAGFRNSTGCLKAVVGDLFGNKHVIRSCFYGDYYNTAPECSLIASRFGFTQTQSCTICNSNLCN</sequence>
<dbReference type="EMBL" id="KM974265">
    <property type="protein sequence ID" value="AJL35195.1"/>
    <property type="molecule type" value="Genomic_DNA"/>
</dbReference>
<dbReference type="AlphaFoldDB" id="A0A0C5B1T1"/>
<dbReference type="InterPro" id="IPR031424">
    <property type="entry name" value="QVR-like"/>
</dbReference>
<keyword evidence="1" id="KW-0732">Signal</keyword>